<keyword evidence="6" id="KW-1185">Reference proteome</keyword>
<evidence type="ECO:0000256" key="1">
    <source>
        <dbReference type="ARBA" id="ARBA00005725"/>
    </source>
</evidence>
<dbReference type="InterPro" id="IPR036291">
    <property type="entry name" value="NAD(P)-bd_dom_sf"/>
</dbReference>
<name>A0A0C3D5H2_OIDMZ</name>
<dbReference type="Proteomes" id="UP000054321">
    <property type="component" value="Unassembled WGS sequence"/>
</dbReference>
<gene>
    <name evidence="5" type="ORF">OIDMADRAFT_147692</name>
</gene>
<keyword evidence="3" id="KW-0560">Oxidoreductase</keyword>
<dbReference type="Gene3D" id="3.90.25.10">
    <property type="entry name" value="UDP-galactose 4-epimerase, domain 1"/>
    <property type="match status" value="1"/>
</dbReference>
<reference evidence="5 6" key="1">
    <citation type="submission" date="2014-04" db="EMBL/GenBank/DDBJ databases">
        <authorList>
            <consortium name="DOE Joint Genome Institute"/>
            <person name="Kuo A."/>
            <person name="Martino E."/>
            <person name="Perotto S."/>
            <person name="Kohler A."/>
            <person name="Nagy L.G."/>
            <person name="Floudas D."/>
            <person name="Copeland A."/>
            <person name="Barry K.W."/>
            <person name="Cichocki N."/>
            <person name="Veneault-Fourrey C."/>
            <person name="LaButti K."/>
            <person name="Lindquist E.A."/>
            <person name="Lipzen A."/>
            <person name="Lundell T."/>
            <person name="Morin E."/>
            <person name="Murat C."/>
            <person name="Sun H."/>
            <person name="Tunlid A."/>
            <person name="Henrissat B."/>
            <person name="Grigoriev I.V."/>
            <person name="Hibbett D.S."/>
            <person name="Martin F."/>
            <person name="Nordberg H.P."/>
            <person name="Cantor M.N."/>
            <person name="Hua S.X."/>
        </authorList>
    </citation>
    <scope>NUCLEOTIDE SEQUENCE [LARGE SCALE GENOMIC DNA]</scope>
    <source>
        <strain evidence="5 6">Zn</strain>
    </source>
</reference>
<evidence type="ECO:0000313" key="6">
    <source>
        <dbReference type="Proteomes" id="UP000054321"/>
    </source>
</evidence>
<evidence type="ECO:0000259" key="4">
    <source>
        <dbReference type="Pfam" id="PF05368"/>
    </source>
</evidence>
<evidence type="ECO:0000256" key="3">
    <source>
        <dbReference type="ARBA" id="ARBA00023002"/>
    </source>
</evidence>
<proteinExistence type="inferred from homology"/>
<dbReference type="Pfam" id="PF05368">
    <property type="entry name" value="NmrA"/>
    <property type="match status" value="1"/>
</dbReference>
<comment type="similarity">
    <text evidence="1">Belongs to the NmrA-type oxidoreductase family. Isoflavone reductase subfamily.</text>
</comment>
<dbReference type="InParanoid" id="A0A0C3D5H2"/>
<dbReference type="InterPro" id="IPR008030">
    <property type="entry name" value="NmrA-like"/>
</dbReference>
<dbReference type="EMBL" id="KN832882">
    <property type="protein sequence ID" value="KIM97122.1"/>
    <property type="molecule type" value="Genomic_DNA"/>
</dbReference>
<dbReference type="SUPFAM" id="SSF51735">
    <property type="entry name" value="NAD(P)-binding Rossmann-fold domains"/>
    <property type="match status" value="1"/>
</dbReference>
<dbReference type="OrthoDB" id="9974981at2759"/>
<dbReference type="GO" id="GO:0016491">
    <property type="term" value="F:oxidoreductase activity"/>
    <property type="evidence" value="ECO:0007669"/>
    <property type="project" value="UniProtKB-KW"/>
</dbReference>
<protein>
    <recommendedName>
        <fullName evidence="4">NmrA-like domain-containing protein</fullName>
    </recommendedName>
</protein>
<keyword evidence="2" id="KW-0521">NADP</keyword>
<dbReference type="Gene3D" id="3.40.50.720">
    <property type="entry name" value="NAD(P)-binding Rossmann-like Domain"/>
    <property type="match status" value="1"/>
</dbReference>
<evidence type="ECO:0000256" key="2">
    <source>
        <dbReference type="ARBA" id="ARBA00022857"/>
    </source>
</evidence>
<reference evidence="6" key="2">
    <citation type="submission" date="2015-01" db="EMBL/GenBank/DDBJ databases">
        <title>Evolutionary Origins and Diversification of the Mycorrhizal Mutualists.</title>
        <authorList>
            <consortium name="DOE Joint Genome Institute"/>
            <consortium name="Mycorrhizal Genomics Consortium"/>
            <person name="Kohler A."/>
            <person name="Kuo A."/>
            <person name="Nagy L.G."/>
            <person name="Floudas D."/>
            <person name="Copeland A."/>
            <person name="Barry K.W."/>
            <person name="Cichocki N."/>
            <person name="Veneault-Fourrey C."/>
            <person name="LaButti K."/>
            <person name="Lindquist E.A."/>
            <person name="Lipzen A."/>
            <person name="Lundell T."/>
            <person name="Morin E."/>
            <person name="Murat C."/>
            <person name="Riley R."/>
            <person name="Ohm R."/>
            <person name="Sun H."/>
            <person name="Tunlid A."/>
            <person name="Henrissat B."/>
            <person name="Grigoriev I.V."/>
            <person name="Hibbett D.S."/>
            <person name="Martin F."/>
        </authorList>
    </citation>
    <scope>NUCLEOTIDE SEQUENCE [LARGE SCALE GENOMIC DNA]</scope>
    <source>
        <strain evidence="6">Zn</strain>
    </source>
</reference>
<dbReference type="PANTHER" id="PTHR47706">
    <property type="entry name" value="NMRA-LIKE FAMILY PROTEIN"/>
    <property type="match status" value="1"/>
</dbReference>
<evidence type="ECO:0000313" key="5">
    <source>
        <dbReference type="EMBL" id="KIM97122.1"/>
    </source>
</evidence>
<dbReference type="HOGENOM" id="CLU_044876_0_2_1"/>
<feature type="domain" description="NmrA-like" evidence="4">
    <location>
        <begin position="3"/>
        <end position="278"/>
    </location>
</feature>
<dbReference type="AlphaFoldDB" id="A0A0C3D5H2"/>
<dbReference type="InterPro" id="IPR051609">
    <property type="entry name" value="NmrA/Isoflavone_reductase-like"/>
</dbReference>
<accession>A0A0C3D5H2</accession>
<sequence length="286" mass="31819">MVKIAVAGASTGIGRHLVDAVIYSGKHQCVVLSRNESPEMSLLGVELIVVNYEDQRTVVSALYGVHTLISAFNHKAANLDVSLVDAAEAAGVKRFIPSSWAVHDIRAQVNRYHGKLEVDKKLEKCSLEWAAVDCGVFMNYYATPTAGIGYLRPLKFWVDVENCIAIDIPGTGNEPVTFIRCEDAAKQVITAIDLKQWPKKAIKMHGDCLSFNKLVDIAQNIRGKAFQVNYLPSEDLKRGYEDNAAGFVRQLDIAILQGKFDVQPNIEDLPKPMLMEEFLRKWWAKG</sequence>
<dbReference type="PANTHER" id="PTHR47706:SF4">
    <property type="entry name" value="NMRA-LIKE DOMAIN-CONTAINING PROTEIN"/>
    <property type="match status" value="1"/>
</dbReference>
<organism evidence="5 6">
    <name type="scientific">Oidiodendron maius (strain Zn)</name>
    <dbReference type="NCBI Taxonomy" id="913774"/>
    <lineage>
        <taxon>Eukaryota</taxon>
        <taxon>Fungi</taxon>
        <taxon>Dikarya</taxon>
        <taxon>Ascomycota</taxon>
        <taxon>Pezizomycotina</taxon>
        <taxon>Leotiomycetes</taxon>
        <taxon>Leotiomycetes incertae sedis</taxon>
        <taxon>Myxotrichaceae</taxon>
        <taxon>Oidiodendron</taxon>
    </lineage>
</organism>